<protein>
    <submittedName>
        <fullName evidence="1">Uncharacterized protein</fullName>
    </submittedName>
</protein>
<proteinExistence type="predicted"/>
<dbReference type="AlphaFoldDB" id="A0A433UYD8"/>
<reference evidence="1 2" key="1">
    <citation type="journal article" date="2019" name="Genome Biol. Evol.">
        <title>Day and night: Metabolic profiles and evolutionary relationships of six axenic non-marine cyanobacteria.</title>
        <authorList>
            <person name="Will S.E."/>
            <person name="Henke P."/>
            <person name="Boedeker C."/>
            <person name="Huang S."/>
            <person name="Brinkmann H."/>
            <person name="Rohde M."/>
            <person name="Jarek M."/>
            <person name="Friedl T."/>
            <person name="Seufert S."/>
            <person name="Schumacher M."/>
            <person name="Overmann J."/>
            <person name="Neumann-Schaal M."/>
            <person name="Petersen J."/>
        </authorList>
    </citation>
    <scope>NUCLEOTIDE SEQUENCE [LARGE SCALE GENOMIC DNA]</scope>
    <source>
        <strain evidence="1 2">SAG 1403-4b</strain>
    </source>
</reference>
<keyword evidence="2" id="KW-1185">Reference proteome</keyword>
<comment type="caution">
    <text evidence="1">The sequence shown here is derived from an EMBL/GenBank/DDBJ whole genome shotgun (WGS) entry which is preliminary data.</text>
</comment>
<sequence length="98" mass="10849">MAAETVEGVPTDVPCQNSQIISNTREIAENGSNIWLLLPIIHRKIAIIVMGISKKINHIEVANFNFFGSQSSRNFKDVKYHNIIDNTEAAKTDIIAGL</sequence>
<accession>A0A433UYD8</accession>
<name>A0A433UYD8_ANAVA</name>
<gene>
    <name evidence="1" type="ORF">DSM107003_08880</name>
</gene>
<evidence type="ECO:0000313" key="2">
    <source>
        <dbReference type="Proteomes" id="UP000276103"/>
    </source>
</evidence>
<dbReference type="EMBL" id="RSCM01000002">
    <property type="protein sequence ID" value="RUS98869.1"/>
    <property type="molecule type" value="Genomic_DNA"/>
</dbReference>
<evidence type="ECO:0000313" key="1">
    <source>
        <dbReference type="EMBL" id="RUS98869.1"/>
    </source>
</evidence>
<dbReference type="Proteomes" id="UP000276103">
    <property type="component" value="Unassembled WGS sequence"/>
</dbReference>
<organism evidence="1 2">
    <name type="scientific">Trichormus variabilis SAG 1403-4b</name>
    <dbReference type="NCBI Taxonomy" id="447716"/>
    <lineage>
        <taxon>Bacteria</taxon>
        <taxon>Bacillati</taxon>
        <taxon>Cyanobacteriota</taxon>
        <taxon>Cyanophyceae</taxon>
        <taxon>Nostocales</taxon>
        <taxon>Nostocaceae</taxon>
        <taxon>Trichormus</taxon>
    </lineage>
</organism>